<sequence length="70" mass="8010">MPPARQKALLATITTAKAMAAQQRTARRVAQRPLPMVGAGRGRKENHPTSRFLRKRTKYYRSVCIRCWKA</sequence>
<evidence type="ECO:0000313" key="2">
    <source>
        <dbReference type="EMBL" id="MBW63697.1"/>
    </source>
</evidence>
<evidence type="ECO:0000256" key="1">
    <source>
        <dbReference type="SAM" id="MobiDB-lite"/>
    </source>
</evidence>
<feature type="region of interest" description="Disordered" evidence="1">
    <location>
        <begin position="25"/>
        <end position="50"/>
    </location>
</feature>
<name>A0A2M4CED1_9DIPT</name>
<proteinExistence type="predicted"/>
<organism evidence="2">
    <name type="scientific">Anopheles marajoara</name>
    <dbReference type="NCBI Taxonomy" id="58244"/>
    <lineage>
        <taxon>Eukaryota</taxon>
        <taxon>Metazoa</taxon>
        <taxon>Ecdysozoa</taxon>
        <taxon>Arthropoda</taxon>
        <taxon>Hexapoda</taxon>
        <taxon>Insecta</taxon>
        <taxon>Pterygota</taxon>
        <taxon>Neoptera</taxon>
        <taxon>Endopterygota</taxon>
        <taxon>Diptera</taxon>
        <taxon>Nematocera</taxon>
        <taxon>Culicoidea</taxon>
        <taxon>Culicidae</taxon>
        <taxon>Anophelinae</taxon>
        <taxon>Anopheles</taxon>
    </lineage>
</organism>
<dbReference type="AlphaFoldDB" id="A0A2M4CED1"/>
<reference evidence="2" key="1">
    <citation type="submission" date="2018-01" db="EMBL/GenBank/DDBJ databases">
        <title>An insight into the sialome of Amazonian anophelines.</title>
        <authorList>
            <person name="Ribeiro J.M."/>
            <person name="Scarpassa V."/>
            <person name="Calvo E."/>
        </authorList>
    </citation>
    <scope>NUCLEOTIDE SEQUENCE</scope>
    <source>
        <tissue evidence="2">Salivary glands</tissue>
    </source>
</reference>
<protein>
    <submittedName>
        <fullName evidence="2">Putative secreted protein</fullName>
    </submittedName>
</protein>
<dbReference type="EMBL" id="GGFJ01014556">
    <property type="protein sequence ID" value="MBW63697.1"/>
    <property type="molecule type" value="Transcribed_RNA"/>
</dbReference>
<accession>A0A2M4CED1</accession>